<accession>A0A235FE57</accession>
<feature type="region of interest" description="Disordered" evidence="1">
    <location>
        <begin position="99"/>
        <end position="158"/>
    </location>
</feature>
<keyword evidence="4" id="KW-1185">Reference proteome</keyword>
<dbReference type="EMBL" id="NOII01000001">
    <property type="protein sequence ID" value="OYD59217.1"/>
    <property type="molecule type" value="Genomic_DNA"/>
</dbReference>
<dbReference type="PANTHER" id="PTHR35792">
    <property type="entry name" value="GENERAL STRESS PROTEIN"/>
    <property type="match status" value="1"/>
</dbReference>
<comment type="caution">
    <text evidence="3">The sequence shown here is derived from an EMBL/GenBank/DDBJ whole genome shotgun (WGS) entry which is preliminary data.</text>
</comment>
<dbReference type="AlphaFoldDB" id="A0A235FE57"/>
<dbReference type="RefSeq" id="WP_094251178.1">
    <property type="nucleotide sequence ID" value="NZ_JBHLXL010000001.1"/>
</dbReference>
<feature type="transmembrane region" description="Helical" evidence="2">
    <location>
        <begin position="27"/>
        <end position="47"/>
    </location>
</feature>
<evidence type="ECO:0000313" key="4">
    <source>
        <dbReference type="Proteomes" id="UP000215059"/>
    </source>
</evidence>
<evidence type="ECO:0000256" key="2">
    <source>
        <dbReference type="SAM" id="Phobius"/>
    </source>
</evidence>
<feature type="compositionally biased region" description="Polar residues" evidence="1">
    <location>
        <begin position="110"/>
        <end position="158"/>
    </location>
</feature>
<organism evidence="3 4">
    <name type="scientific">Fictibacillus aquaticus</name>
    <dbReference type="NCBI Taxonomy" id="2021314"/>
    <lineage>
        <taxon>Bacteria</taxon>
        <taxon>Bacillati</taxon>
        <taxon>Bacillota</taxon>
        <taxon>Bacilli</taxon>
        <taxon>Bacillales</taxon>
        <taxon>Fictibacillaceae</taxon>
        <taxon>Fictibacillus</taxon>
    </lineage>
</organism>
<keyword evidence="2" id="KW-0812">Transmembrane</keyword>
<dbReference type="PANTHER" id="PTHR35792:SF1">
    <property type="entry name" value="SLL0268 PROTEIN"/>
    <property type="match status" value="1"/>
</dbReference>
<dbReference type="InterPro" id="IPR024623">
    <property type="entry name" value="YtxH"/>
</dbReference>
<name>A0A235FE57_9BACL</name>
<dbReference type="Proteomes" id="UP000215059">
    <property type="component" value="Unassembled WGS sequence"/>
</dbReference>
<gene>
    <name evidence="3" type="ORF">CGZ90_04780</name>
</gene>
<evidence type="ECO:0000313" key="3">
    <source>
        <dbReference type="EMBL" id="OYD59217.1"/>
    </source>
</evidence>
<reference evidence="3 4" key="1">
    <citation type="submission" date="2017-07" db="EMBL/GenBank/DDBJ databases">
        <title>Fictibacillus sp. nov. GDSW-R2A3 Genome sequencing and assembly.</title>
        <authorList>
            <person name="Mayilraj S."/>
        </authorList>
    </citation>
    <scope>NUCLEOTIDE SEQUENCE [LARGE SCALE GENOMIC DNA]</scope>
    <source>
        <strain evidence="3 4">GDSW-R2A3</strain>
    </source>
</reference>
<keyword evidence="2" id="KW-0472">Membrane</keyword>
<proteinExistence type="predicted"/>
<evidence type="ECO:0000256" key="1">
    <source>
        <dbReference type="SAM" id="MobiDB-lite"/>
    </source>
</evidence>
<evidence type="ECO:0008006" key="5">
    <source>
        <dbReference type="Google" id="ProtNLM"/>
    </source>
</evidence>
<protein>
    <recommendedName>
        <fullName evidence="5">YtxH domain-containing protein</fullName>
    </recommendedName>
</protein>
<dbReference type="OrthoDB" id="2965838at2"/>
<dbReference type="InterPro" id="IPR052928">
    <property type="entry name" value="Desiccation-related_membrane"/>
</dbReference>
<sequence>MHTQNTNPRDPQHYDNYDSYSSTKGTGFSTGMLVGGLIGAAAALLLAPKTGKDMRDSLMTQSSALKEKTMQMKDEAMLKAQLGTMDAKDKVTNIGTAASSAVTSVKEKASNLSISAKQKLQEAKNTPNDESDPMNTAGSVPNTSSTYTSGDAQATKQG</sequence>
<dbReference type="Pfam" id="PF12732">
    <property type="entry name" value="YtxH"/>
    <property type="match status" value="1"/>
</dbReference>
<keyword evidence="2" id="KW-1133">Transmembrane helix</keyword>